<evidence type="ECO:0000313" key="2">
    <source>
        <dbReference type="EMBL" id="KMZ65265.1"/>
    </source>
</evidence>
<evidence type="ECO:0000256" key="1">
    <source>
        <dbReference type="SAM" id="MobiDB-lite"/>
    </source>
</evidence>
<feature type="region of interest" description="Disordered" evidence="1">
    <location>
        <begin position="104"/>
        <end position="125"/>
    </location>
</feature>
<dbReference type="Proteomes" id="UP000036987">
    <property type="component" value="Unassembled WGS sequence"/>
</dbReference>
<keyword evidence="3" id="KW-1185">Reference proteome</keyword>
<dbReference type="PANTHER" id="PTHR36898:SF1">
    <property type="entry name" value="OS04G0250700 PROTEIN"/>
    <property type="match status" value="1"/>
</dbReference>
<dbReference type="STRING" id="29655.A0A0K9PAR0"/>
<accession>A0A0K9PAR0</accession>
<dbReference type="CDD" id="cd16331">
    <property type="entry name" value="YjgA-like"/>
    <property type="match status" value="1"/>
</dbReference>
<reference evidence="3" key="1">
    <citation type="journal article" date="2016" name="Nature">
        <title>The genome of the seagrass Zostera marina reveals angiosperm adaptation to the sea.</title>
        <authorList>
            <person name="Olsen J.L."/>
            <person name="Rouze P."/>
            <person name="Verhelst B."/>
            <person name="Lin Y.-C."/>
            <person name="Bayer T."/>
            <person name="Collen J."/>
            <person name="Dattolo E."/>
            <person name="De Paoli E."/>
            <person name="Dittami S."/>
            <person name="Maumus F."/>
            <person name="Michel G."/>
            <person name="Kersting A."/>
            <person name="Lauritano C."/>
            <person name="Lohaus R."/>
            <person name="Toepel M."/>
            <person name="Tonon T."/>
            <person name="Vanneste K."/>
            <person name="Amirebrahimi M."/>
            <person name="Brakel J."/>
            <person name="Bostroem C."/>
            <person name="Chovatia M."/>
            <person name="Grimwood J."/>
            <person name="Jenkins J.W."/>
            <person name="Jueterbock A."/>
            <person name="Mraz A."/>
            <person name="Stam W.T."/>
            <person name="Tice H."/>
            <person name="Bornberg-Bauer E."/>
            <person name="Green P.J."/>
            <person name="Pearson G.A."/>
            <person name="Procaccini G."/>
            <person name="Duarte C.M."/>
            <person name="Schmutz J."/>
            <person name="Reusch T.B.H."/>
            <person name="Van de Peer Y."/>
        </authorList>
    </citation>
    <scope>NUCLEOTIDE SEQUENCE [LARGE SCALE GENOMIC DNA]</scope>
    <source>
        <strain evidence="3">cv. Finnish</strain>
    </source>
</reference>
<sequence length="322" mass="36127">MTVAVVTVAAATTAPVRQWSRLLKSSSAATSLIISHDSPSTICTVSLLHNSCRSTITPKQRVSLSLYATSTFGFSARNRFGRQSLGTRGHGASYASLAIVNVDDSGSSGEESDRVEKKSKNQKKREARKAVKWAMDLADFTPSQIKKVLRVAYLDKEVYDALLLVKRLGADVREGKRRQFAFIGRLLRNVDPILMDTLIQASKDNDNSKIRALSTEETWLDEEDDRWVVDEEETDSEEQQTTIDTATRWLHGLMNKDPTITNEVYSLHNVDFDRQELRKRVRSVHTICVSDIDVENGNESAAVTKSKNSLFRFLRVLAKQCN</sequence>
<dbReference type="SUPFAM" id="SSF158710">
    <property type="entry name" value="PSPTO4464-like"/>
    <property type="match status" value="2"/>
</dbReference>
<name>A0A0K9PAR0_ZOSMR</name>
<dbReference type="AlphaFoldDB" id="A0A0K9PAR0"/>
<dbReference type="EMBL" id="LFYR01001054">
    <property type="protein sequence ID" value="KMZ65265.1"/>
    <property type="molecule type" value="Genomic_DNA"/>
</dbReference>
<dbReference type="PANTHER" id="PTHR36898">
    <property type="entry name" value="OSJNBB0026I12.6 PROTEIN"/>
    <property type="match status" value="1"/>
</dbReference>
<dbReference type="InterPro" id="IPR006839">
    <property type="entry name" value="DarP"/>
</dbReference>
<evidence type="ECO:0000313" key="3">
    <source>
        <dbReference type="Proteomes" id="UP000036987"/>
    </source>
</evidence>
<dbReference type="Pfam" id="PF04751">
    <property type="entry name" value="DarP"/>
    <property type="match status" value="1"/>
</dbReference>
<comment type="caution">
    <text evidence="2">The sequence shown here is derived from an EMBL/GenBank/DDBJ whole genome shotgun (WGS) entry which is preliminary data.</text>
</comment>
<protein>
    <submittedName>
        <fullName evidence="2">Kinesin heavy chain isolog</fullName>
    </submittedName>
</protein>
<organism evidence="2 3">
    <name type="scientific">Zostera marina</name>
    <name type="common">Eelgrass</name>
    <dbReference type="NCBI Taxonomy" id="29655"/>
    <lineage>
        <taxon>Eukaryota</taxon>
        <taxon>Viridiplantae</taxon>
        <taxon>Streptophyta</taxon>
        <taxon>Embryophyta</taxon>
        <taxon>Tracheophyta</taxon>
        <taxon>Spermatophyta</taxon>
        <taxon>Magnoliopsida</taxon>
        <taxon>Liliopsida</taxon>
        <taxon>Zosteraceae</taxon>
        <taxon>Zostera</taxon>
    </lineage>
</organism>
<dbReference type="InterPro" id="IPR023153">
    <property type="entry name" value="DarP_sf"/>
</dbReference>
<dbReference type="OMA" id="ASFIHFV"/>
<gene>
    <name evidence="2" type="ORF">ZOSMA_32G00490</name>
</gene>
<dbReference type="OrthoDB" id="1932188at2759"/>
<proteinExistence type="predicted"/>
<dbReference type="Gene3D" id="1.10.60.30">
    <property type="entry name" value="PSPTO4464-like domains"/>
    <property type="match status" value="1"/>
</dbReference>